<feature type="region of interest" description="Disordered" evidence="4">
    <location>
        <begin position="1217"/>
        <end position="1276"/>
    </location>
</feature>
<feature type="region of interest" description="Disordered" evidence="4">
    <location>
        <begin position="1555"/>
        <end position="1575"/>
    </location>
</feature>
<feature type="region of interest" description="Disordered" evidence="4">
    <location>
        <begin position="590"/>
        <end position="632"/>
    </location>
</feature>
<feature type="compositionally biased region" description="Basic and acidic residues" evidence="4">
    <location>
        <begin position="267"/>
        <end position="280"/>
    </location>
</feature>
<feature type="compositionally biased region" description="Basic and acidic residues" evidence="4">
    <location>
        <begin position="1448"/>
        <end position="1458"/>
    </location>
</feature>
<feature type="compositionally biased region" description="Gly residues" evidence="4">
    <location>
        <begin position="1676"/>
        <end position="1686"/>
    </location>
</feature>
<dbReference type="Pfam" id="PF05833">
    <property type="entry name" value="NFACT_N"/>
    <property type="match status" value="1"/>
</dbReference>
<feature type="compositionally biased region" description="Basic and acidic residues" evidence="4">
    <location>
        <begin position="1794"/>
        <end position="1803"/>
    </location>
</feature>
<feature type="region of interest" description="Disordered" evidence="4">
    <location>
        <begin position="240"/>
        <end position="319"/>
    </location>
</feature>
<name>A0A0J9T7D8_PLAVI</name>
<organism evidence="6 7">
    <name type="scientific">Plasmodium vivax Mauritania I</name>
    <dbReference type="NCBI Taxonomy" id="1035515"/>
    <lineage>
        <taxon>Eukaryota</taxon>
        <taxon>Sar</taxon>
        <taxon>Alveolata</taxon>
        <taxon>Apicomplexa</taxon>
        <taxon>Aconoidasida</taxon>
        <taxon>Haemosporida</taxon>
        <taxon>Plasmodiidae</taxon>
        <taxon>Plasmodium</taxon>
        <taxon>Plasmodium (Plasmodium)</taxon>
    </lineage>
</organism>
<feature type="compositionally biased region" description="Polar residues" evidence="4">
    <location>
        <begin position="1608"/>
        <end position="1622"/>
    </location>
</feature>
<protein>
    <recommendedName>
        <fullName evidence="2">Ribosome quality control complex subunit 2</fullName>
    </recommendedName>
</protein>
<dbReference type="EMBL" id="KQ235091">
    <property type="protein sequence ID" value="KMZ91009.1"/>
    <property type="molecule type" value="Genomic_DNA"/>
</dbReference>
<feature type="region of interest" description="Disordered" evidence="4">
    <location>
        <begin position="1388"/>
        <end position="1537"/>
    </location>
</feature>
<dbReference type="InterPro" id="IPR051608">
    <property type="entry name" value="RQC_Subunit_NEMF"/>
</dbReference>
<gene>
    <name evidence="6" type="ORF">PVMG_05839</name>
</gene>
<feature type="compositionally biased region" description="Basic residues" evidence="4">
    <location>
        <begin position="1829"/>
        <end position="1842"/>
    </location>
</feature>
<feature type="domain" description="NFACT RNA-binding" evidence="5">
    <location>
        <begin position="711"/>
        <end position="822"/>
    </location>
</feature>
<dbReference type="InterPro" id="IPR008532">
    <property type="entry name" value="NFACT_RNA-bd"/>
</dbReference>
<feature type="compositionally biased region" description="Basic and acidic residues" evidence="4">
    <location>
        <begin position="857"/>
        <end position="872"/>
    </location>
</feature>
<feature type="compositionally biased region" description="Acidic residues" evidence="4">
    <location>
        <begin position="1695"/>
        <end position="1731"/>
    </location>
</feature>
<feature type="compositionally biased region" description="Polar residues" evidence="4">
    <location>
        <begin position="300"/>
        <end position="310"/>
    </location>
</feature>
<dbReference type="Proteomes" id="UP000053776">
    <property type="component" value="Unassembled WGS sequence"/>
</dbReference>
<dbReference type="OrthoDB" id="207084at2759"/>
<keyword evidence="1 3" id="KW-0175">Coiled coil</keyword>
<feature type="coiled-coil region" evidence="3">
    <location>
        <begin position="650"/>
        <end position="695"/>
    </location>
</feature>
<feature type="compositionally biased region" description="Polar residues" evidence="4">
    <location>
        <begin position="1804"/>
        <end position="1815"/>
    </location>
</feature>
<dbReference type="Gene3D" id="2.30.310.10">
    <property type="entry name" value="ibrinogen binding protein from staphylococcus aureus domain"/>
    <property type="match status" value="1"/>
</dbReference>
<evidence type="ECO:0000256" key="4">
    <source>
        <dbReference type="SAM" id="MobiDB-lite"/>
    </source>
</evidence>
<evidence type="ECO:0000313" key="7">
    <source>
        <dbReference type="Proteomes" id="UP000053776"/>
    </source>
</evidence>
<evidence type="ECO:0000259" key="5">
    <source>
        <dbReference type="Pfam" id="PF05670"/>
    </source>
</evidence>
<feature type="compositionally biased region" description="Acidic residues" evidence="4">
    <location>
        <begin position="1739"/>
        <end position="1750"/>
    </location>
</feature>
<sequence length="2067" mass="230828">MAKQRLTALDIRAIITLCRNIIVGCVVTNIYNISNKIYVLKCSKKEQKYFFLVEAEKRIHITEWKREKDVMPSAFTMKLRKHLRSRKITNISQLGGDRVVDIQFGFDDKACHLIVELYIAGNIILTDNNHKILSILKTNDAIGKKYNINDVYNVEEHTSIMLHRSLDVVDLENVKKSISEMMLLYNGVTLEDASSISKGVVVEGRNGVIAHDLQNNRVENTNLGLAQIKAIFGERTNGVDEKATVSKKGSDNNGGGRIQKGAAKNGIVEEAHRGGKDKAKNKGSSNAKLKSAKHVEDKTSANLNNSSNKKMGTPICSDNEKGKKMKKLKTLTDLASKLIVFAHSDLIVHSLIASDVNPSDLLEKYSLSDLGQILLKAINEALCVLNSFSSEGGCVKGYGFAPKGGAKCEKGTKAEKNKTDGVGGEGEMEAKEERSGEEIAFTEFSPIILNNHKNKVEENKLEVVHFDDFNKCVDTYFSRMELSKYDKQQEVIKIKKSLTKMDKIKLDHERRIDQLEKEVSTLRKKISLIQMNDELVEQAIQLMRAAVATNANWEKIWEHIKLFKKQNHPIALRISSVNFNNCEMELLLDDGEENGLGSDDSSEANGRSDDPSSEANEQPSKGKKSSNKKAATNNRFAVTINLNNSVYGNVEDYQKLRKKAEEKIRKTKISTNFAVKKVEKKKKEKENKQKGKHNKTVGQIQKIRKVYWFEKFHWFISSENYLVIAGRDALQNEILFRRYFQKNDVYVHADIHGASTCIIKNPHKDIPIPEKTLSEAGQLAICRSSAWNNKIITSAWWVHYHQVSKSAPTGEYLKTGSFVIRGKKNYLPHVKLEMGLCIIFQMDNAALDNNEENNLDDTQKSFENDGERRSSDGDQAVVGGVTIDACTAEGHIQAGNPYTGPMEGTSFPATVLTRGRHQQNGGSTSAKCTYPSASNECFELQDAPEGIKNAKGVNSCVAPNVPCRRHLKRCERKKRHMYNRFVGFFLPDRNRTNLLNKNFEKKFDRVFPFLEKLGIAYNHDCAIVRGLLSWVASNLWSDERNYGAVLKPLMRGRNGHLSKCGMCAALKRTHKRLLLRICNVFVYFFLERYYPVLKEHIPLGDPTLRPFLRRLKEAITFFVSHRGFAQKGSYTCLSLYLEGIPDMTCTGRHDGPFEGLEDTRMVSNAVELKKFFPSSFTNGGSVEQLGSNCVKDYLCEGEKRSPFIFVECAVYGAPPVTFKDEDSNDSEADKKVKAELGDHPSVSSHDEKRECGEEEEKAKRVSFVSDHGEEGPKLVRPARSRKCTGFVKMDVSKLLQEIEEEEEEEHHDEEEGVADATEETGTSTKVTLCEAGEGRGEKKSVTFTSEDESVGDAKQPSLNVPRPVRTRKPTGFVKMDVSKLLQQIGDEQSLEDVGEDNAVRQVGQVSNSNSELNEEGAKGDTQEEVSATFGEGPRRPSIRKKSVSFSSEDEHIYVERQESLNVPRPVRSRKPTGYVKMDVRKLLEEIENEEKSDEGGVAASPDNADETSSANHLNGSNAEDEHKEETPKVTFAEGALSPDLKKKSVSFSYEDVYMQGEKNESLNAPRPVRSRKPTGFVKMDVSKLLEEIDLEENSDEGEEGTEKVEPQVQPQMVTGTDMTPSDNQKEKKVTFTGQTGKSVSVKEPESPGFSRPARPRKATGFVKMDLSKLLEDVEGGDGSSDGGGAPEGKKNFDGDGNDDDEEDEDDDDDDDGDGGSYQESEESDESDESDESNQSASDDQTDGDGEDSDSDDSHGGNAQPSGNKRGGKGNNEKGSHEDDQNGEKKYRNNSNKQSENEVKKNAAKEQNGSVNQGTVKDQKKDKSCVHLLRGARTKKKRMKKKYREQNDDEEERQLHMKIIGARKMKHETEKAKVEKLESKAAEQENKYKSPKEVTINFEEINEEEMKHTSGEHPRFPSFVGQNERIKEVGVHPQGRRQLGVCNSDVCALLSHSESKVQGEAGARKCQKGEGCRIVHFVLPENVNRRKGKGAHQKYIGGRTGKLHYNKFDPRSEGVKAGYEAQFCAKGEGQKGEMRSSGLCLGCCVPGWRHVRPTGIALVVRVTTHLFS</sequence>
<dbReference type="FunFam" id="2.30.310.10:FF:000003">
    <property type="entry name" value="Zinc knuckle domain containing protein"/>
    <property type="match status" value="1"/>
</dbReference>
<feature type="compositionally biased region" description="Basic and acidic residues" evidence="4">
    <location>
        <begin position="1227"/>
        <end position="1259"/>
    </location>
</feature>
<dbReference type="GO" id="GO:0000049">
    <property type="term" value="F:tRNA binding"/>
    <property type="evidence" value="ECO:0007669"/>
    <property type="project" value="TreeGrafter"/>
</dbReference>
<dbReference type="GO" id="GO:1990116">
    <property type="term" value="P:ribosome-associated ubiquitin-dependent protein catabolic process"/>
    <property type="evidence" value="ECO:0007669"/>
    <property type="project" value="TreeGrafter"/>
</dbReference>
<feature type="compositionally biased region" description="Basic and acidic residues" evidence="4">
    <location>
        <begin position="240"/>
        <end position="250"/>
    </location>
</feature>
<feature type="region of interest" description="Disordered" evidence="4">
    <location>
        <begin position="1587"/>
        <end position="1853"/>
    </location>
</feature>
<evidence type="ECO:0000256" key="2">
    <source>
        <dbReference type="ARBA" id="ARBA00070414"/>
    </source>
</evidence>
<feature type="region of interest" description="Disordered" evidence="4">
    <location>
        <begin position="1297"/>
        <end position="1371"/>
    </location>
</feature>
<feature type="compositionally biased region" description="Basic and acidic residues" evidence="4">
    <location>
        <begin position="1770"/>
        <end position="1786"/>
    </location>
</feature>
<feature type="compositionally biased region" description="Acidic residues" evidence="4">
    <location>
        <begin position="1297"/>
        <end position="1318"/>
    </location>
</feature>
<dbReference type="Pfam" id="PF05670">
    <property type="entry name" value="NFACT-R_1"/>
    <property type="match status" value="1"/>
</dbReference>
<proteinExistence type="predicted"/>
<evidence type="ECO:0000256" key="3">
    <source>
        <dbReference type="SAM" id="Coils"/>
    </source>
</evidence>
<dbReference type="GO" id="GO:0043023">
    <property type="term" value="F:ribosomal large subunit binding"/>
    <property type="evidence" value="ECO:0007669"/>
    <property type="project" value="TreeGrafter"/>
</dbReference>
<feature type="coiled-coil region" evidence="3">
    <location>
        <begin position="498"/>
        <end position="532"/>
    </location>
</feature>
<feature type="compositionally biased region" description="Acidic residues" evidence="4">
    <location>
        <begin position="1587"/>
        <end position="1599"/>
    </location>
</feature>
<dbReference type="GO" id="GO:0072344">
    <property type="term" value="P:rescue of stalled ribosome"/>
    <property type="evidence" value="ECO:0007669"/>
    <property type="project" value="TreeGrafter"/>
</dbReference>
<reference evidence="6 7" key="1">
    <citation type="submission" date="2011-08" db="EMBL/GenBank/DDBJ databases">
        <title>The Genome Sequence of Plasmodium vivax Mauritania I.</title>
        <authorList>
            <consortium name="The Broad Institute Genome Sequencing Platform"/>
            <consortium name="The Broad Institute Genome Sequencing Center for Infectious Disease"/>
            <person name="Neafsey D."/>
            <person name="Carlton J."/>
            <person name="Barnwell J."/>
            <person name="Collins W."/>
            <person name="Escalante A."/>
            <person name="Mullikin J."/>
            <person name="Saul A."/>
            <person name="Guigo R."/>
            <person name="Camara F."/>
            <person name="Young S.K."/>
            <person name="Zeng Q."/>
            <person name="Gargeya S."/>
            <person name="Fitzgerald M."/>
            <person name="Haas B."/>
            <person name="Abouelleil A."/>
            <person name="Alvarado L."/>
            <person name="Arachchi H.M."/>
            <person name="Berlin A."/>
            <person name="Brown A."/>
            <person name="Chapman S.B."/>
            <person name="Chen Z."/>
            <person name="Dunbar C."/>
            <person name="Freedman E."/>
            <person name="Gearin G."/>
            <person name="Gellesch M."/>
            <person name="Goldberg J."/>
            <person name="Griggs A."/>
            <person name="Gujja S."/>
            <person name="Heiman D."/>
            <person name="Howarth C."/>
            <person name="Larson L."/>
            <person name="Lui A."/>
            <person name="MacDonald P.J.P."/>
            <person name="Montmayeur A."/>
            <person name="Murphy C."/>
            <person name="Neiman D."/>
            <person name="Pearson M."/>
            <person name="Priest M."/>
            <person name="Roberts A."/>
            <person name="Saif S."/>
            <person name="Shea T."/>
            <person name="Shenoy N."/>
            <person name="Sisk P."/>
            <person name="Stolte C."/>
            <person name="Sykes S."/>
            <person name="Wortman J."/>
            <person name="Nusbaum C."/>
            <person name="Birren B."/>
        </authorList>
    </citation>
    <scope>NUCLEOTIDE SEQUENCE [LARGE SCALE GENOMIC DNA]</scope>
    <source>
        <strain evidence="6 7">Mauritania I</strain>
    </source>
</reference>
<evidence type="ECO:0000256" key="1">
    <source>
        <dbReference type="ARBA" id="ARBA00023054"/>
    </source>
</evidence>
<dbReference type="GO" id="GO:0005737">
    <property type="term" value="C:cytoplasm"/>
    <property type="evidence" value="ECO:0007669"/>
    <property type="project" value="UniProtKB-ARBA"/>
</dbReference>
<feature type="region of interest" description="Disordered" evidence="4">
    <location>
        <begin position="850"/>
        <end position="874"/>
    </location>
</feature>
<accession>A0A0J9T7D8</accession>
<dbReference type="PANTHER" id="PTHR15239">
    <property type="entry name" value="NUCLEAR EXPORT MEDIATOR FACTOR NEMF"/>
    <property type="match status" value="1"/>
</dbReference>
<dbReference type="PANTHER" id="PTHR15239:SF6">
    <property type="entry name" value="RIBOSOME QUALITY CONTROL COMPLEX SUBUNIT NEMF"/>
    <property type="match status" value="1"/>
</dbReference>
<feature type="compositionally biased region" description="Polar residues" evidence="4">
    <location>
        <begin position="1506"/>
        <end position="1517"/>
    </location>
</feature>
<evidence type="ECO:0000313" key="6">
    <source>
        <dbReference type="EMBL" id="KMZ91009.1"/>
    </source>
</evidence>
<dbReference type="GO" id="GO:1990112">
    <property type="term" value="C:RQC complex"/>
    <property type="evidence" value="ECO:0007669"/>
    <property type="project" value="TreeGrafter"/>
</dbReference>